<dbReference type="GO" id="GO:0006629">
    <property type="term" value="P:lipid metabolic process"/>
    <property type="evidence" value="ECO:0007669"/>
    <property type="project" value="UniProtKB-KW"/>
</dbReference>
<dbReference type="InterPro" id="IPR024282">
    <property type="entry name" value="DUF3376"/>
</dbReference>
<organism evidence="4 5">
    <name type="scientific">Nitrospirillum amazonense</name>
    <dbReference type="NCBI Taxonomy" id="28077"/>
    <lineage>
        <taxon>Bacteria</taxon>
        <taxon>Pseudomonadati</taxon>
        <taxon>Pseudomonadota</taxon>
        <taxon>Alphaproteobacteria</taxon>
        <taxon>Rhodospirillales</taxon>
        <taxon>Azospirillaceae</taxon>
        <taxon>Nitrospirillum</taxon>
    </lineage>
</organism>
<dbReference type="Pfam" id="PF11856">
    <property type="entry name" value="DUF3376"/>
    <property type="match status" value="1"/>
</dbReference>
<name>A0A560GJH9_9PROT</name>
<dbReference type="NCBIfam" id="TIGR03607">
    <property type="entry name" value="patatin-like protein"/>
    <property type="match status" value="1"/>
</dbReference>
<dbReference type="EMBL" id="VITR01000027">
    <property type="protein sequence ID" value="TWB34076.1"/>
    <property type="molecule type" value="Genomic_DNA"/>
</dbReference>
<accession>A0A560GJH9</accession>
<proteinExistence type="predicted"/>
<dbReference type="Pfam" id="PF01734">
    <property type="entry name" value="Patatin"/>
    <property type="match status" value="1"/>
</dbReference>
<evidence type="ECO:0000313" key="4">
    <source>
        <dbReference type="EMBL" id="TWB34076.1"/>
    </source>
</evidence>
<dbReference type="Gene3D" id="3.40.1090.10">
    <property type="entry name" value="Cytosolic phospholipase A2 catalytic domain"/>
    <property type="match status" value="1"/>
</dbReference>
<protein>
    <submittedName>
        <fullName evidence="4">Patatin-related protein</fullName>
    </submittedName>
</protein>
<dbReference type="InterPro" id="IPR019894">
    <property type="entry name" value="Patatin-related_protein"/>
</dbReference>
<gene>
    <name evidence="4" type="ORF">FBZ90_12710</name>
</gene>
<reference evidence="4 5" key="1">
    <citation type="submission" date="2019-06" db="EMBL/GenBank/DDBJ databases">
        <title>Genomic Encyclopedia of Type Strains, Phase IV (KMG-V): Genome sequencing to study the core and pangenomes of soil and plant-associated prokaryotes.</title>
        <authorList>
            <person name="Whitman W."/>
        </authorList>
    </citation>
    <scope>NUCLEOTIDE SEQUENCE [LARGE SCALE GENOMIC DNA]</scope>
    <source>
        <strain evidence="4 5">BR 11622</strain>
    </source>
</reference>
<comment type="caution">
    <text evidence="4">The sequence shown here is derived from an EMBL/GenBank/DDBJ whole genome shotgun (WGS) entry which is preliminary data.</text>
</comment>
<evidence type="ECO:0000259" key="3">
    <source>
        <dbReference type="Pfam" id="PF11856"/>
    </source>
</evidence>
<keyword evidence="5" id="KW-1185">Reference proteome</keyword>
<dbReference type="InterPro" id="IPR016035">
    <property type="entry name" value="Acyl_Trfase/lysoPLipase"/>
</dbReference>
<dbReference type="Proteomes" id="UP000315751">
    <property type="component" value="Unassembled WGS sequence"/>
</dbReference>
<dbReference type="InterPro" id="IPR002641">
    <property type="entry name" value="PNPLA_dom"/>
</dbReference>
<feature type="domain" description="DUF3376" evidence="3">
    <location>
        <begin position="680"/>
        <end position="780"/>
    </location>
</feature>
<evidence type="ECO:0000259" key="2">
    <source>
        <dbReference type="Pfam" id="PF01734"/>
    </source>
</evidence>
<evidence type="ECO:0000256" key="1">
    <source>
        <dbReference type="ARBA" id="ARBA00023098"/>
    </source>
</evidence>
<sequence length="827" mass="91950">MKEKELRMALVCYGGVSLAVYMHGVTKELLKLARASRVFHGTHDPRLRAQGSYQALQDDLARRIGYSSGSALGANQTPDTEEVYVALLQEVGAHIDLRIVIDVIAGSSAGGINGVLLARALAHDLDLDALTALWLEEADVTKLMVEDGRATKWSKWFLKPFLAYGLGRLMRLAPDDEMRWKLSMFVRSRWFKPPFDGMRLMEMLLDAASAMGQPVSPYASLLPAGQSLSLFVTVTDFHGFLQRIPAHDPPAVEEREHRHVLKFHYRRWPGGRVDTDFGEGAIPGLVFAARATSSFPGAFPPAHLRALDGLLARRGQDWPDRDRFLKRNFRRYTAAGVDPGRISFIDGSVLNNKPFAEALRAISGRPAYREVDRRLIYIDPDPAHLKRVARAETPGFFRTLKGALSDIPRNEPVRDELVSIDRNNARMRQLRSVIEAARPGITQLVHEVVGGETPAELTYAQIHDWREIANGRAAKEAGFAYEAYVRLKLTSVLDALGRLVAVGCGYQPGTAAARQATDALHAWAQTTGITPDQVTTWGLERAKEGGTGDTAEADAPPWVRFLLAFDVGFRGRRLRFVIRALNELYARLDEDGFTDVTARDLDDIKANLYDCLERLRVYESGAFLSADEREALAVPFVEPLAMGRPPDLAAVDRVMWDLARRIDLNAINQQVDEIFALMGLNMLGLAARRDLFVAYVGFAFWDVLTFSISGWRELDDLEEVRVDRISPDDARFCQAMGGAIPLKGREINHFGAFFSRAHRESDYLMGRLHAADRLVDLVLDAAGHPPGVDGAGLKRRLFAAIARTERERLGERSPALRWLEGLLAEGA</sequence>
<dbReference type="SUPFAM" id="SSF52151">
    <property type="entry name" value="FabD/lysophospholipase-like"/>
    <property type="match status" value="1"/>
</dbReference>
<feature type="domain" description="PNPLA" evidence="2">
    <location>
        <begin position="94"/>
        <end position="359"/>
    </location>
</feature>
<keyword evidence="1" id="KW-0443">Lipid metabolism</keyword>
<evidence type="ECO:0000313" key="5">
    <source>
        <dbReference type="Proteomes" id="UP000315751"/>
    </source>
</evidence>
<dbReference type="AlphaFoldDB" id="A0A560GJH9"/>